<dbReference type="EMBL" id="CAADFX010000106">
    <property type="protein sequence ID" value="VFK59666.1"/>
    <property type="molecule type" value="Genomic_DNA"/>
</dbReference>
<dbReference type="GO" id="GO:0004197">
    <property type="term" value="F:cysteine-type endopeptidase activity"/>
    <property type="evidence" value="ECO:0007669"/>
    <property type="project" value="InterPro"/>
</dbReference>
<dbReference type="SUPFAM" id="SSF52129">
    <property type="entry name" value="Caspase-like"/>
    <property type="match status" value="1"/>
</dbReference>
<accession>A0A451A0W1</accession>
<dbReference type="InterPro" id="IPR018247">
    <property type="entry name" value="EF_Hand_1_Ca_BS"/>
</dbReference>
<reference evidence="2" key="1">
    <citation type="submission" date="2019-02" db="EMBL/GenBank/DDBJ databases">
        <authorList>
            <person name="Gruber-Vodicka R. H."/>
            <person name="Seah K. B. B."/>
        </authorList>
    </citation>
    <scope>NUCLEOTIDE SEQUENCE</scope>
    <source>
        <strain evidence="2">BECK_BY1</strain>
    </source>
</reference>
<dbReference type="PROSITE" id="PS00018">
    <property type="entry name" value="EF_HAND_1"/>
    <property type="match status" value="1"/>
</dbReference>
<feature type="domain" description="Peptidase C14 caspase" evidence="1">
    <location>
        <begin position="23"/>
        <end position="169"/>
    </location>
</feature>
<dbReference type="Pfam" id="PF00656">
    <property type="entry name" value="Peptidase_C14"/>
    <property type="match status" value="1"/>
</dbReference>
<protein>
    <submittedName>
        <fullName evidence="2">Caspase domain-containing protein</fullName>
    </submittedName>
</protein>
<evidence type="ECO:0000259" key="1">
    <source>
        <dbReference type="Pfam" id="PF00656"/>
    </source>
</evidence>
<proteinExistence type="predicted"/>
<name>A0A451A0W1_9GAMM</name>
<gene>
    <name evidence="2" type="ORF">BECKTUN1418D_GA0071000_11068</name>
</gene>
<dbReference type="InterPro" id="IPR011600">
    <property type="entry name" value="Pept_C14_caspase"/>
</dbReference>
<dbReference type="GO" id="GO:0006508">
    <property type="term" value="P:proteolysis"/>
    <property type="evidence" value="ECO:0007669"/>
    <property type="project" value="InterPro"/>
</dbReference>
<dbReference type="Gene3D" id="3.40.50.1460">
    <property type="match status" value="1"/>
</dbReference>
<evidence type="ECO:0000313" key="2">
    <source>
        <dbReference type="EMBL" id="VFK59666.1"/>
    </source>
</evidence>
<dbReference type="AlphaFoldDB" id="A0A451A0W1"/>
<sequence length="219" mass="24810">MAAQLRALPTVRYRKEDIHVTTILDWDATRANILETLQDFSERVRPTDDFVLFIAGHGELLQGGRYAILTHDYDGKMDDPDNFIGAHRIMTALQRIPALSQTIIFDTCYAGGMDSLITDLYNARMSTLARRMGMHIYASASSMERALDGHKGNGLFTHILLEGLRNNLEADRDNDKKVSVVEWGRFAKEKTAAIAKTLNHKQDPTIINFGRDRVVYELR</sequence>
<dbReference type="InterPro" id="IPR029030">
    <property type="entry name" value="Caspase-like_dom_sf"/>
</dbReference>
<organism evidence="2">
    <name type="scientific">Candidatus Kentrum sp. TUN</name>
    <dbReference type="NCBI Taxonomy" id="2126343"/>
    <lineage>
        <taxon>Bacteria</taxon>
        <taxon>Pseudomonadati</taxon>
        <taxon>Pseudomonadota</taxon>
        <taxon>Gammaproteobacteria</taxon>
        <taxon>Candidatus Kentrum</taxon>
    </lineage>
</organism>